<dbReference type="SUPFAM" id="SSF52317">
    <property type="entry name" value="Class I glutamine amidotransferase-like"/>
    <property type="match status" value="1"/>
</dbReference>
<dbReference type="GO" id="GO:0033969">
    <property type="term" value="F:gamma-glutamyl-gamma-aminobutyrate hydrolase activity"/>
    <property type="evidence" value="ECO:0007669"/>
    <property type="project" value="TreeGrafter"/>
</dbReference>
<evidence type="ECO:0000313" key="1">
    <source>
        <dbReference type="EMBL" id="KRK33363.1"/>
    </source>
</evidence>
<accession>A0A0R1GLQ6</accession>
<dbReference type="InterPro" id="IPR011697">
    <property type="entry name" value="Peptidase_C26"/>
</dbReference>
<dbReference type="PANTHER" id="PTHR43235:SF1">
    <property type="entry name" value="GLUTAMINE AMIDOTRANSFERASE PB2B2.05-RELATED"/>
    <property type="match status" value="1"/>
</dbReference>
<name>A0A0R1GLQ6_9LACO</name>
<protein>
    <submittedName>
        <fullName evidence="1">Peptidase C26</fullName>
    </submittedName>
</protein>
<dbReference type="STRING" id="1423726.FC07_GL001292"/>
<organism evidence="1 2">
    <name type="scientific">Loigolactobacillus bifermentans DSM 20003</name>
    <dbReference type="NCBI Taxonomy" id="1423726"/>
    <lineage>
        <taxon>Bacteria</taxon>
        <taxon>Bacillati</taxon>
        <taxon>Bacillota</taxon>
        <taxon>Bacilli</taxon>
        <taxon>Lactobacillales</taxon>
        <taxon>Lactobacillaceae</taxon>
        <taxon>Loigolactobacillus</taxon>
    </lineage>
</organism>
<dbReference type="PATRIC" id="fig|1423726.3.peg.1339"/>
<proteinExistence type="predicted"/>
<dbReference type="EMBL" id="AZDA01000117">
    <property type="protein sequence ID" value="KRK33363.1"/>
    <property type="molecule type" value="Genomic_DNA"/>
</dbReference>
<dbReference type="GO" id="GO:0006598">
    <property type="term" value="P:polyamine catabolic process"/>
    <property type="evidence" value="ECO:0007669"/>
    <property type="project" value="TreeGrafter"/>
</dbReference>
<dbReference type="InterPro" id="IPR044668">
    <property type="entry name" value="PuuD-like"/>
</dbReference>
<dbReference type="AlphaFoldDB" id="A0A0R1GLQ6"/>
<dbReference type="GO" id="GO:0005829">
    <property type="term" value="C:cytosol"/>
    <property type="evidence" value="ECO:0007669"/>
    <property type="project" value="TreeGrafter"/>
</dbReference>
<reference evidence="1 2" key="1">
    <citation type="journal article" date="2015" name="Genome Announc.">
        <title>Expanding the biotechnology potential of lactobacilli through comparative genomics of 213 strains and associated genera.</title>
        <authorList>
            <person name="Sun Z."/>
            <person name="Harris H.M."/>
            <person name="McCann A."/>
            <person name="Guo C."/>
            <person name="Argimon S."/>
            <person name="Zhang W."/>
            <person name="Yang X."/>
            <person name="Jeffery I.B."/>
            <person name="Cooney J.C."/>
            <person name="Kagawa T.F."/>
            <person name="Liu W."/>
            <person name="Song Y."/>
            <person name="Salvetti E."/>
            <person name="Wrobel A."/>
            <person name="Rasinkangas P."/>
            <person name="Parkhill J."/>
            <person name="Rea M.C."/>
            <person name="O'Sullivan O."/>
            <person name="Ritari J."/>
            <person name="Douillard F.P."/>
            <person name="Paul Ross R."/>
            <person name="Yang R."/>
            <person name="Briner A.E."/>
            <person name="Felis G.E."/>
            <person name="de Vos W.M."/>
            <person name="Barrangou R."/>
            <person name="Klaenhammer T.R."/>
            <person name="Caufield P.W."/>
            <person name="Cui Y."/>
            <person name="Zhang H."/>
            <person name="O'Toole P.W."/>
        </authorList>
    </citation>
    <scope>NUCLEOTIDE SEQUENCE [LARGE SCALE GENOMIC DNA]</scope>
    <source>
        <strain evidence="1 2">DSM 20003</strain>
    </source>
</reference>
<dbReference type="Pfam" id="PF07722">
    <property type="entry name" value="Peptidase_C26"/>
    <property type="match status" value="1"/>
</dbReference>
<sequence length="245" mass="27539">MPADTLIEATDIINERNADYAPRMAVNAVLKSGGIPIILPNSDPANVPAYLESFDGILFLGGYDVDPTFYQEEPELQLGKTYIPRDRFEVELVRQAYQAGKAIFGICRGLQVINVALGGTLYQDLSENPDAKLKHTQTAPGNLPTHHINVATDSRLFQIMGERPYVNSRHHEAVKQIAPHLKVTARADDQVVEAIESQDNDQVLAVQWHPENMYRHNQDMQDLFRDLVHRSMKVSENKQTLKLAN</sequence>
<dbReference type="PROSITE" id="PS51273">
    <property type="entry name" value="GATASE_TYPE_1"/>
    <property type="match status" value="1"/>
</dbReference>
<dbReference type="CDD" id="cd01745">
    <property type="entry name" value="GATase1_2"/>
    <property type="match status" value="1"/>
</dbReference>
<comment type="caution">
    <text evidence="1">The sequence shown here is derived from an EMBL/GenBank/DDBJ whole genome shotgun (WGS) entry which is preliminary data.</text>
</comment>
<gene>
    <name evidence="1" type="ORF">FC07_GL001292</name>
</gene>
<dbReference type="InterPro" id="IPR029062">
    <property type="entry name" value="Class_I_gatase-like"/>
</dbReference>
<evidence type="ECO:0000313" key="2">
    <source>
        <dbReference type="Proteomes" id="UP000051461"/>
    </source>
</evidence>
<dbReference type="Proteomes" id="UP000051461">
    <property type="component" value="Unassembled WGS sequence"/>
</dbReference>
<dbReference type="Gene3D" id="3.40.50.880">
    <property type="match status" value="1"/>
</dbReference>
<keyword evidence="2" id="KW-1185">Reference proteome</keyword>
<dbReference type="PANTHER" id="PTHR43235">
    <property type="entry name" value="GLUTAMINE AMIDOTRANSFERASE PB2B2.05-RELATED"/>
    <property type="match status" value="1"/>
</dbReference>